<name>A0AAW2MDP2_SESRA</name>
<organism evidence="2">
    <name type="scientific">Sesamum radiatum</name>
    <name type="common">Black benniseed</name>
    <dbReference type="NCBI Taxonomy" id="300843"/>
    <lineage>
        <taxon>Eukaryota</taxon>
        <taxon>Viridiplantae</taxon>
        <taxon>Streptophyta</taxon>
        <taxon>Embryophyta</taxon>
        <taxon>Tracheophyta</taxon>
        <taxon>Spermatophyta</taxon>
        <taxon>Magnoliopsida</taxon>
        <taxon>eudicotyledons</taxon>
        <taxon>Gunneridae</taxon>
        <taxon>Pentapetalae</taxon>
        <taxon>asterids</taxon>
        <taxon>lamiids</taxon>
        <taxon>Lamiales</taxon>
        <taxon>Pedaliaceae</taxon>
        <taxon>Sesamum</taxon>
    </lineage>
</organism>
<gene>
    <name evidence="2" type="ORF">Sradi_4949200</name>
</gene>
<reference evidence="2" key="2">
    <citation type="journal article" date="2024" name="Plant">
        <title>Genomic evolution and insights into agronomic trait innovations of Sesamum species.</title>
        <authorList>
            <person name="Miao H."/>
            <person name="Wang L."/>
            <person name="Qu L."/>
            <person name="Liu H."/>
            <person name="Sun Y."/>
            <person name="Le M."/>
            <person name="Wang Q."/>
            <person name="Wei S."/>
            <person name="Zheng Y."/>
            <person name="Lin W."/>
            <person name="Duan Y."/>
            <person name="Cao H."/>
            <person name="Xiong S."/>
            <person name="Wang X."/>
            <person name="Wei L."/>
            <person name="Li C."/>
            <person name="Ma Q."/>
            <person name="Ju M."/>
            <person name="Zhao R."/>
            <person name="Li G."/>
            <person name="Mu C."/>
            <person name="Tian Q."/>
            <person name="Mei H."/>
            <person name="Zhang T."/>
            <person name="Gao T."/>
            <person name="Zhang H."/>
        </authorList>
    </citation>
    <scope>NUCLEOTIDE SEQUENCE</scope>
    <source>
        <strain evidence="2">G02</strain>
    </source>
</reference>
<protein>
    <submittedName>
        <fullName evidence="2">Uncharacterized protein</fullName>
    </submittedName>
</protein>
<sequence>MGQRCTMAYCEAMSKGKKVCWARRVGLMRDVGISNGPRTNDAVPIRQGIENDHDEGVRQEYTE</sequence>
<dbReference type="AlphaFoldDB" id="A0AAW2MDP2"/>
<accession>A0AAW2MDP2</accession>
<proteinExistence type="predicted"/>
<feature type="region of interest" description="Disordered" evidence="1">
    <location>
        <begin position="32"/>
        <end position="63"/>
    </location>
</feature>
<feature type="compositionally biased region" description="Basic and acidic residues" evidence="1">
    <location>
        <begin position="49"/>
        <end position="63"/>
    </location>
</feature>
<dbReference type="EMBL" id="JACGWJ010000022">
    <property type="protein sequence ID" value="KAL0329625.1"/>
    <property type="molecule type" value="Genomic_DNA"/>
</dbReference>
<comment type="caution">
    <text evidence="2">The sequence shown here is derived from an EMBL/GenBank/DDBJ whole genome shotgun (WGS) entry which is preliminary data.</text>
</comment>
<evidence type="ECO:0000313" key="2">
    <source>
        <dbReference type="EMBL" id="KAL0329625.1"/>
    </source>
</evidence>
<reference evidence="2" key="1">
    <citation type="submission" date="2020-06" db="EMBL/GenBank/DDBJ databases">
        <authorList>
            <person name="Li T."/>
            <person name="Hu X."/>
            <person name="Zhang T."/>
            <person name="Song X."/>
            <person name="Zhang H."/>
            <person name="Dai N."/>
            <person name="Sheng W."/>
            <person name="Hou X."/>
            <person name="Wei L."/>
        </authorList>
    </citation>
    <scope>NUCLEOTIDE SEQUENCE</scope>
    <source>
        <strain evidence="2">G02</strain>
        <tissue evidence="2">Leaf</tissue>
    </source>
</reference>
<evidence type="ECO:0000256" key="1">
    <source>
        <dbReference type="SAM" id="MobiDB-lite"/>
    </source>
</evidence>